<feature type="compositionally biased region" description="Basic and acidic residues" evidence="1">
    <location>
        <begin position="8"/>
        <end position="17"/>
    </location>
</feature>
<evidence type="ECO:0000313" key="3">
    <source>
        <dbReference type="EMBL" id="KAK4455416.1"/>
    </source>
</evidence>
<evidence type="ECO:0000313" key="4">
    <source>
        <dbReference type="Proteomes" id="UP001321760"/>
    </source>
</evidence>
<dbReference type="PANTHER" id="PTHR24148">
    <property type="entry name" value="ANKYRIN REPEAT DOMAIN-CONTAINING PROTEIN 39 HOMOLOG-RELATED"/>
    <property type="match status" value="1"/>
</dbReference>
<dbReference type="EMBL" id="MU865914">
    <property type="protein sequence ID" value="KAK4455416.1"/>
    <property type="molecule type" value="Genomic_DNA"/>
</dbReference>
<dbReference type="Pfam" id="PF26639">
    <property type="entry name" value="Het-6_barrel"/>
    <property type="match status" value="1"/>
</dbReference>
<evidence type="ECO:0000259" key="2">
    <source>
        <dbReference type="Pfam" id="PF06985"/>
    </source>
</evidence>
<organism evidence="3 4">
    <name type="scientific">Podospora aff. communis PSN243</name>
    <dbReference type="NCBI Taxonomy" id="3040156"/>
    <lineage>
        <taxon>Eukaryota</taxon>
        <taxon>Fungi</taxon>
        <taxon>Dikarya</taxon>
        <taxon>Ascomycota</taxon>
        <taxon>Pezizomycotina</taxon>
        <taxon>Sordariomycetes</taxon>
        <taxon>Sordariomycetidae</taxon>
        <taxon>Sordariales</taxon>
        <taxon>Podosporaceae</taxon>
        <taxon>Podospora</taxon>
    </lineage>
</organism>
<proteinExistence type="predicted"/>
<keyword evidence="4" id="KW-1185">Reference proteome</keyword>
<accession>A0AAV9H6C2</accession>
<reference evidence="3" key="1">
    <citation type="journal article" date="2023" name="Mol. Phylogenet. Evol.">
        <title>Genome-scale phylogeny and comparative genomics of the fungal order Sordariales.</title>
        <authorList>
            <person name="Hensen N."/>
            <person name="Bonometti L."/>
            <person name="Westerberg I."/>
            <person name="Brannstrom I.O."/>
            <person name="Guillou S."/>
            <person name="Cros-Aarteil S."/>
            <person name="Calhoun S."/>
            <person name="Haridas S."/>
            <person name="Kuo A."/>
            <person name="Mondo S."/>
            <person name="Pangilinan J."/>
            <person name="Riley R."/>
            <person name="LaButti K."/>
            <person name="Andreopoulos B."/>
            <person name="Lipzen A."/>
            <person name="Chen C."/>
            <person name="Yan M."/>
            <person name="Daum C."/>
            <person name="Ng V."/>
            <person name="Clum A."/>
            <person name="Steindorff A."/>
            <person name="Ohm R.A."/>
            <person name="Martin F."/>
            <person name="Silar P."/>
            <person name="Natvig D.O."/>
            <person name="Lalanne C."/>
            <person name="Gautier V."/>
            <person name="Ament-Velasquez S.L."/>
            <person name="Kruys A."/>
            <person name="Hutchinson M.I."/>
            <person name="Powell A.J."/>
            <person name="Barry K."/>
            <person name="Miller A.N."/>
            <person name="Grigoriev I.V."/>
            <person name="Debuchy R."/>
            <person name="Gladieux P."/>
            <person name="Hiltunen Thoren M."/>
            <person name="Johannesson H."/>
        </authorList>
    </citation>
    <scope>NUCLEOTIDE SEQUENCE</scope>
    <source>
        <strain evidence="3">PSN243</strain>
    </source>
</reference>
<feature type="region of interest" description="Disordered" evidence="1">
    <location>
        <begin position="1"/>
        <end position="21"/>
    </location>
</feature>
<gene>
    <name evidence="3" type="ORF">QBC34DRAFT_460345</name>
</gene>
<dbReference type="InterPro" id="IPR010730">
    <property type="entry name" value="HET"/>
</dbReference>
<reference evidence="3" key="2">
    <citation type="submission" date="2023-05" db="EMBL/GenBank/DDBJ databases">
        <authorList>
            <consortium name="Lawrence Berkeley National Laboratory"/>
            <person name="Steindorff A."/>
            <person name="Hensen N."/>
            <person name="Bonometti L."/>
            <person name="Westerberg I."/>
            <person name="Brannstrom I.O."/>
            <person name="Guillou S."/>
            <person name="Cros-Aarteil S."/>
            <person name="Calhoun S."/>
            <person name="Haridas S."/>
            <person name="Kuo A."/>
            <person name="Mondo S."/>
            <person name="Pangilinan J."/>
            <person name="Riley R."/>
            <person name="Labutti K."/>
            <person name="Andreopoulos B."/>
            <person name="Lipzen A."/>
            <person name="Chen C."/>
            <person name="Yanf M."/>
            <person name="Daum C."/>
            <person name="Ng V."/>
            <person name="Clum A."/>
            <person name="Ohm R."/>
            <person name="Martin F."/>
            <person name="Silar P."/>
            <person name="Natvig D."/>
            <person name="Lalanne C."/>
            <person name="Gautier V."/>
            <person name="Ament-Velasquez S.L."/>
            <person name="Kruys A."/>
            <person name="Hutchinson M.I."/>
            <person name="Powell A.J."/>
            <person name="Barry K."/>
            <person name="Miller A.N."/>
            <person name="Grigoriev I.V."/>
            <person name="Debuchy R."/>
            <person name="Gladieux P."/>
            <person name="Thoren M.H."/>
            <person name="Johannesson H."/>
        </authorList>
    </citation>
    <scope>NUCLEOTIDE SEQUENCE</scope>
    <source>
        <strain evidence="3">PSN243</strain>
    </source>
</reference>
<dbReference type="Pfam" id="PF06985">
    <property type="entry name" value="HET"/>
    <property type="match status" value="1"/>
</dbReference>
<dbReference type="Proteomes" id="UP001321760">
    <property type="component" value="Unassembled WGS sequence"/>
</dbReference>
<dbReference type="InterPro" id="IPR052895">
    <property type="entry name" value="HetReg/Transcr_Mod"/>
</dbReference>
<protein>
    <submittedName>
        <fullName evidence="3">Heterokaryon incompatibility protein-domain-containing protein</fullName>
    </submittedName>
</protein>
<feature type="domain" description="Heterokaryon incompatibility" evidence="2">
    <location>
        <begin position="101"/>
        <end position="282"/>
    </location>
</feature>
<dbReference type="AlphaFoldDB" id="A0AAV9H6C2"/>
<evidence type="ECO:0000256" key="1">
    <source>
        <dbReference type="SAM" id="MobiDB-lite"/>
    </source>
</evidence>
<dbReference type="PANTHER" id="PTHR24148:SF64">
    <property type="entry name" value="HETEROKARYON INCOMPATIBILITY DOMAIN-CONTAINING PROTEIN"/>
    <property type="match status" value="1"/>
</dbReference>
<comment type="caution">
    <text evidence="3">The sequence shown here is derived from an EMBL/GenBank/DDBJ whole genome shotgun (WGS) entry which is preliminary data.</text>
</comment>
<sequence length="725" mass="79416">MGPSKQQEYAHHGREGAFSESGDLSLKELEFGPSTPAKRILTGIALHSGRMGAFDYRSCPLGDDEIRILELLPALNPDDSVKTRISRADLRNPSSLLPVSALSYCWGDQHNRRPVEIAIGSDTFSITASLEMALRALRQHEPDQSIFLWIDQICINQHDSDEKSRQIPLMNRIYSLSAQTIGWLGESTSDSDLAMDYLSDIGARAHSLGLASLTDNTLQVLLSEDEDVDAGILSIEPTASQTRGALIDLIAAQGNLLKHPALEGMVQLTMLPYFKRGWIQQEIAIPQNLILHWGSKTIGPDIFAAGVWFHHIWIVRSISSLTTPAVYADSAARSLLERITAPDARFPTHIIPSLTTRRWYHSPVTRGKLTMASPLRRLHSVQFTKARDRVYGILGIAVDRTPSSFAVDTTRKWEDVFTDATRHIVTSGDSSRNSGDGIDFLSLVAFPKKSGGSMPSWVPDLNHLGHISTLRSDTTALVPPYRAGGSSTQQGLDCGDPSVLRCRGVIIDTITDLGPAWEVDPTGQCSDSAGLVPLAAMAELATRSRDIVTSSPNSKHPFHNRPDRLSEAEWRVPVLDRESVASTSASRRATALSRAGHEVVKYMMLFESVSNDVYKILSDIPLSPEEIAELDRTGLAADSDQRKVAEVKLKIGKTLKSRKSQEYITYRSLMGAFEARRSFLGVEGFVGVGPLGMQPGDTVCILYGASFPFILRKKGEIPIQVGTSS</sequence>
<name>A0AAV9H6C2_9PEZI</name>